<proteinExistence type="predicted"/>
<dbReference type="PROSITE" id="PS50110">
    <property type="entry name" value="RESPONSE_REGULATORY"/>
    <property type="match status" value="1"/>
</dbReference>
<comment type="caution">
    <text evidence="6">The sequence shown here is derived from an EMBL/GenBank/DDBJ whole genome shotgun (WGS) entry which is preliminary data.</text>
</comment>
<name>A0ABS5GBG0_9BRAD</name>
<feature type="domain" description="HTH luxR-type" evidence="4">
    <location>
        <begin position="157"/>
        <end position="222"/>
    </location>
</feature>
<reference evidence="7" key="1">
    <citation type="journal article" date="2021" name="ISME J.">
        <title>Evolutionary origin and ecological implication of a unique nif island in free-living Bradyrhizobium lineages.</title>
        <authorList>
            <person name="Tao J."/>
        </authorList>
    </citation>
    <scope>NUCLEOTIDE SEQUENCE [LARGE SCALE GENOMIC DNA]</scope>
    <source>
        <strain evidence="7">SZCCT0094</strain>
    </source>
</reference>
<dbReference type="InterPro" id="IPR011006">
    <property type="entry name" value="CheY-like_superfamily"/>
</dbReference>
<dbReference type="InterPro" id="IPR000792">
    <property type="entry name" value="Tscrpt_reg_LuxR_C"/>
</dbReference>
<dbReference type="Gene3D" id="3.40.50.2300">
    <property type="match status" value="1"/>
</dbReference>
<dbReference type="RefSeq" id="WP_049795394.1">
    <property type="nucleotide sequence ID" value="NZ_JABFDP010000035.1"/>
</dbReference>
<dbReference type="SUPFAM" id="SSF52172">
    <property type="entry name" value="CheY-like"/>
    <property type="match status" value="1"/>
</dbReference>
<keyword evidence="2" id="KW-0238">DNA-binding</keyword>
<dbReference type="PANTHER" id="PTHR43214">
    <property type="entry name" value="TWO-COMPONENT RESPONSE REGULATOR"/>
    <property type="match status" value="1"/>
</dbReference>
<dbReference type="PROSITE" id="PS50043">
    <property type="entry name" value="HTH_LUXR_2"/>
    <property type="match status" value="1"/>
</dbReference>
<evidence type="ECO:0000259" key="4">
    <source>
        <dbReference type="PROSITE" id="PS50043"/>
    </source>
</evidence>
<dbReference type="Proteomes" id="UP001314635">
    <property type="component" value="Unassembled WGS sequence"/>
</dbReference>
<dbReference type="PANTHER" id="PTHR43214:SF43">
    <property type="entry name" value="TWO-COMPONENT RESPONSE REGULATOR"/>
    <property type="match status" value="1"/>
</dbReference>
<dbReference type="Pfam" id="PF00196">
    <property type="entry name" value="GerE"/>
    <property type="match status" value="1"/>
</dbReference>
<dbReference type="SMART" id="SM00421">
    <property type="entry name" value="HTH_LUXR"/>
    <property type="match status" value="1"/>
</dbReference>
<dbReference type="PRINTS" id="PR00038">
    <property type="entry name" value="HTHLUXR"/>
</dbReference>
<evidence type="ECO:0000256" key="2">
    <source>
        <dbReference type="ARBA" id="ARBA00023125"/>
    </source>
</evidence>
<sequence>MPKCPTDATGDGRKTLLIVDDHPVLRRGLTALIESEPGLVVNGSVGSRTAAFAAIEASRPDLVIVDLMLDRDDGLDLIKEIKTRHPGTRSLVLSFYDEAAYAERALAAGALGYVTKQQMETTLLTAIRRVLSGEIYMSEALQRRLAERYVSGHTLEATSTMRALSDRELQVFQLVGEGRTTRQIAAMLGRSIKTIESHVEHIKNKLGIESAAELAQRATQWVETARRG</sequence>
<dbReference type="InterPro" id="IPR001789">
    <property type="entry name" value="Sig_transdc_resp-reg_receiver"/>
</dbReference>
<dbReference type="CDD" id="cd06170">
    <property type="entry name" value="LuxR_C_like"/>
    <property type="match status" value="1"/>
</dbReference>
<dbReference type="CDD" id="cd17535">
    <property type="entry name" value="REC_NarL-like"/>
    <property type="match status" value="1"/>
</dbReference>
<evidence type="ECO:0000313" key="7">
    <source>
        <dbReference type="Proteomes" id="UP001314635"/>
    </source>
</evidence>
<feature type="modified residue" description="4-aspartylphosphate" evidence="3">
    <location>
        <position position="66"/>
    </location>
</feature>
<dbReference type="SUPFAM" id="SSF46894">
    <property type="entry name" value="C-terminal effector domain of the bipartite response regulators"/>
    <property type="match status" value="1"/>
</dbReference>
<evidence type="ECO:0000259" key="5">
    <source>
        <dbReference type="PROSITE" id="PS50110"/>
    </source>
</evidence>
<keyword evidence="7" id="KW-1185">Reference proteome</keyword>
<dbReference type="EMBL" id="JAFCLK010000023">
    <property type="protein sequence ID" value="MBR1138675.1"/>
    <property type="molecule type" value="Genomic_DNA"/>
</dbReference>
<dbReference type="InterPro" id="IPR016032">
    <property type="entry name" value="Sig_transdc_resp-reg_C-effctor"/>
</dbReference>
<keyword evidence="1 3" id="KW-0597">Phosphoprotein</keyword>
<feature type="domain" description="Response regulatory" evidence="5">
    <location>
        <begin position="15"/>
        <end position="131"/>
    </location>
</feature>
<dbReference type="PROSITE" id="PS00622">
    <property type="entry name" value="HTH_LUXR_1"/>
    <property type="match status" value="1"/>
</dbReference>
<protein>
    <submittedName>
        <fullName evidence="6">Response regulator transcription factor</fullName>
    </submittedName>
</protein>
<evidence type="ECO:0000313" key="6">
    <source>
        <dbReference type="EMBL" id="MBR1138675.1"/>
    </source>
</evidence>
<dbReference type="SMART" id="SM00448">
    <property type="entry name" value="REC"/>
    <property type="match status" value="1"/>
</dbReference>
<evidence type="ECO:0000256" key="1">
    <source>
        <dbReference type="ARBA" id="ARBA00022553"/>
    </source>
</evidence>
<dbReference type="InterPro" id="IPR039420">
    <property type="entry name" value="WalR-like"/>
</dbReference>
<organism evidence="6 7">
    <name type="scientific">Bradyrhizobium denitrificans</name>
    <dbReference type="NCBI Taxonomy" id="2734912"/>
    <lineage>
        <taxon>Bacteria</taxon>
        <taxon>Pseudomonadati</taxon>
        <taxon>Pseudomonadota</taxon>
        <taxon>Alphaproteobacteria</taxon>
        <taxon>Hyphomicrobiales</taxon>
        <taxon>Nitrobacteraceae</taxon>
        <taxon>Bradyrhizobium</taxon>
    </lineage>
</organism>
<gene>
    <name evidence="6" type="ORF">JQ619_23195</name>
</gene>
<evidence type="ECO:0000256" key="3">
    <source>
        <dbReference type="PROSITE-ProRule" id="PRU00169"/>
    </source>
</evidence>
<accession>A0ABS5GBG0</accession>
<dbReference type="InterPro" id="IPR058245">
    <property type="entry name" value="NreC/VraR/RcsB-like_REC"/>
</dbReference>
<dbReference type="Pfam" id="PF00072">
    <property type="entry name" value="Response_reg"/>
    <property type="match status" value="1"/>
</dbReference>